<feature type="compositionally biased region" description="Low complexity" evidence="1">
    <location>
        <begin position="585"/>
        <end position="596"/>
    </location>
</feature>
<feature type="compositionally biased region" description="Basic residues" evidence="1">
    <location>
        <begin position="387"/>
        <end position="401"/>
    </location>
</feature>
<feature type="compositionally biased region" description="Basic and acidic residues" evidence="1">
    <location>
        <begin position="726"/>
        <end position="736"/>
    </location>
</feature>
<name>A0AAE0P911_SORBR</name>
<evidence type="ECO:0000313" key="4">
    <source>
        <dbReference type="Proteomes" id="UP001281003"/>
    </source>
</evidence>
<keyword evidence="4" id="KW-1185">Reference proteome</keyword>
<feature type="compositionally biased region" description="Polar residues" evidence="1">
    <location>
        <begin position="468"/>
        <end position="478"/>
    </location>
</feature>
<protein>
    <submittedName>
        <fullName evidence="3">Uncharacterized protein</fullName>
    </submittedName>
</protein>
<keyword evidence="2" id="KW-0472">Membrane</keyword>
<feature type="transmembrane region" description="Helical" evidence="2">
    <location>
        <begin position="59"/>
        <end position="78"/>
    </location>
</feature>
<feature type="region of interest" description="Disordered" evidence="1">
    <location>
        <begin position="193"/>
        <end position="231"/>
    </location>
</feature>
<feature type="compositionally biased region" description="Basic and acidic residues" evidence="1">
    <location>
        <begin position="599"/>
        <end position="613"/>
    </location>
</feature>
<evidence type="ECO:0000256" key="1">
    <source>
        <dbReference type="SAM" id="MobiDB-lite"/>
    </source>
</evidence>
<feature type="region of interest" description="Disordered" evidence="1">
    <location>
        <begin position="713"/>
        <end position="736"/>
    </location>
</feature>
<keyword evidence="2" id="KW-1133">Transmembrane helix</keyword>
<feature type="compositionally biased region" description="Gly residues" evidence="1">
    <location>
        <begin position="554"/>
        <end position="567"/>
    </location>
</feature>
<gene>
    <name evidence="3" type="ORF">B0T20DRAFT_359552</name>
</gene>
<accession>A0AAE0P911</accession>
<feature type="region of interest" description="Disordered" evidence="1">
    <location>
        <begin position="466"/>
        <end position="513"/>
    </location>
</feature>
<evidence type="ECO:0000256" key="2">
    <source>
        <dbReference type="SAM" id="Phobius"/>
    </source>
</evidence>
<feature type="region of interest" description="Disordered" evidence="1">
    <location>
        <begin position="359"/>
        <end position="425"/>
    </location>
</feature>
<comment type="caution">
    <text evidence="3">The sequence shown here is derived from an EMBL/GenBank/DDBJ whole genome shotgun (WGS) entry which is preliminary data.</text>
</comment>
<feature type="region of interest" description="Disordered" evidence="1">
    <location>
        <begin position="669"/>
        <end position="692"/>
    </location>
</feature>
<organism evidence="3 4">
    <name type="scientific">Sordaria brevicollis</name>
    <dbReference type="NCBI Taxonomy" id="83679"/>
    <lineage>
        <taxon>Eukaryota</taxon>
        <taxon>Fungi</taxon>
        <taxon>Dikarya</taxon>
        <taxon>Ascomycota</taxon>
        <taxon>Pezizomycotina</taxon>
        <taxon>Sordariomycetes</taxon>
        <taxon>Sordariomycetidae</taxon>
        <taxon>Sordariales</taxon>
        <taxon>Sordariaceae</taxon>
        <taxon>Sordaria</taxon>
    </lineage>
</organism>
<dbReference type="EMBL" id="JAUTDP010000010">
    <property type="protein sequence ID" value="KAK3395447.1"/>
    <property type="molecule type" value="Genomic_DNA"/>
</dbReference>
<reference evidence="3" key="2">
    <citation type="submission" date="2023-07" db="EMBL/GenBank/DDBJ databases">
        <authorList>
            <consortium name="Lawrence Berkeley National Laboratory"/>
            <person name="Haridas S."/>
            <person name="Hensen N."/>
            <person name="Bonometti L."/>
            <person name="Westerberg I."/>
            <person name="Brannstrom I.O."/>
            <person name="Guillou S."/>
            <person name="Cros-Aarteil S."/>
            <person name="Calhoun S."/>
            <person name="Kuo A."/>
            <person name="Mondo S."/>
            <person name="Pangilinan J."/>
            <person name="Riley R."/>
            <person name="LaButti K."/>
            <person name="Andreopoulos B."/>
            <person name="Lipzen A."/>
            <person name="Chen C."/>
            <person name="Yanf M."/>
            <person name="Daum C."/>
            <person name="Ng V."/>
            <person name="Clum A."/>
            <person name="Steindorff A."/>
            <person name="Ohm R."/>
            <person name="Martin F."/>
            <person name="Silar P."/>
            <person name="Natvig D."/>
            <person name="Lalanne C."/>
            <person name="Gautier V."/>
            <person name="Ament-velasquez S.L."/>
            <person name="Kruys A."/>
            <person name="Hutchinson M.I."/>
            <person name="Powell A.J."/>
            <person name="Barry K."/>
            <person name="Miller A.N."/>
            <person name="Grigoriev I.V."/>
            <person name="Debuchy R."/>
            <person name="Gladieux P."/>
            <person name="Thoren M.H."/>
            <person name="Johannesson H."/>
        </authorList>
    </citation>
    <scope>NUCLEOTIDE SEQUENCE</scope>
    <source>
        <strain evidence="3">FGSC 1904</strain>
    </source>
</reference>
<dbReference type="Proteomes" id="UP001281003">
    <property type="component" value="Unassembled WGS sequence"/>
</dbReference>
<reference evidence="3" key="1">
    <citation type="journal article" date="2023" name="Mol. Phylogenet. Evol.">
        <title>Genome-scale phylogeny and comparative genomics of the fungal order Sordariales.</title>
        <authorList>
            <person name="Hensen N."/>
            <person name="Bonometti L."/>
            <person name="Westerberg I."/>
            <person name="Brannstrom I.O."/>
            <person name="Guillou S."/>
            <person name="Cros-Aarteil S."/>
            <person name="Calhoun S."/>
            <person name="Haridas S."/>
            <person name="Kuo A."/>
            <person name="Mondo S."/>
            <person name="Pangilinan J."/>
            <person name="Riley R."/>
            <person name="LaButti K."/>
            <person name="Andreopoulos B."/>
            <person name="Lipzen A."/>
            <person name="Chen C."/>
            <person name="Yan M."/>
            <person name="Daum C."/>
            <person name="Ng V."/>
            <person name="Clum A."/>
            <person name="Steindorff A."/>
            <person name="Ohm R.A."/>
            <person name="Martin F."/>
            <person name="Silar P."/>
            <person name="Natvig D.O."/>
            <person name="Lalanne C."/>
            <person name="Gautier V."/>
            <person name="Ament-Velasquez S.L."/>
            <person name="Kruys A."/>
            <person name="Hutchinson M.I."/>
            <person name="Powell A.J."/>
            <person name="Barry K."/>
            <person name="Miller A.N."/>
            <person name="Grigoriev I.V."/>
            <person name="Debuchy R."/>
            <person name="Gladieux P."/>
            <person name="Hiltunen Thoren M."/>
            <person name="Johannesson H."/>
        </authorList>
    </citation>
    <scope>NUCLEOTIDE SEQUENCE</scope>
    <source>
        <strain evidence="3">FGSC 1904</strain>
    </source>
</reference>
<keyword evidence="2" id="KW-0812">Transmembrane</keyword>
<feature type="transmembrane region" description="Helical" evidence="2">
    <location>
        <begin position="122"/>
        <end position="145"/>
    </location>
</feature>
<sequence>MTGTVGSLLSGMTQAGEPPATSLVAIMIVTTASLLWCLSSWSGYSRRHFPYKVTLVTDILFFIPFCVFAILLGLPIMIHDGGNKCPQLRPTDKFIIEDGGPIGVLDFSGEPKGGRVPCTKLYLLWILTLVVTGSYILSTSSVGVIRSKEKKLEKALWCARAMGDPFAGSHRGPSPSEVSSVARLEQVVFARPGQEILPQPRSEGVQISTRSLDSGEAVDDDDYDDDSGGRRGGRFYCRDELYATSRPSPPRASRYDCTPRIDSSLDCGLGIISGRSLGDQALQGGKGEVDNNRKQHNRPGLAHNNWEITTKSPKKPIPLSVLRARSETLDQLEGRSSGSVDLADAPYYRDLFRFFAPQPDSSNLGLDPDPDRDSWATFSNNKNSNRYNRRLRTPKKLKNRRPSGFLFSPRSNVTPRSPAYPSPSHRFDLDSVLTVESNPYQNITTPTYSTHAPGQTQIPTQPLIPAQAQPQTQGGNHDSYSSSFYSQPSNYSNAHFDHRDLPSPLNPPPIPRYASGAAAGVQYSLPPTPRSTVRVVNKETLNKLEGITEESRSGSGGGSGSGSGNGDIGLEEIPITPSPSPPPQGQQQQQQLGEPSWRQQREGMTEWRPRRTEGQQQRWESGHGWESPRIQEPEQGVKHAGTFGENKVDRNTRWPGVWGLRSSVRNALRREQEEVDGQSTASSRKHRRHGGVGFRARSTKLFSTIGAWLNGIDDGHSFRSGRSGRGRREDNGWDMV</sequence>
<feature type="region of interest" description="Disordered" evidence="1">
    <location>
        <begin position="282"/>
        <end position="313"/>
    </location>
</feature>
<evidence type="ECO:0000313" key="3">
    <source>
        <dbReference type="EMBL" id="KAK3395447.1"/>
    </source>
</evidence>
<feature type="compositionally biased region" description="Low complexity" evidence="1">
    <location>
        <begin position="479"/>
        <end position="492"/>
    </location>
</feature>
<dbReference type="AlphaFoldDB" id="A0AAE0P911"/>
<feature type="transmembrane region" description="Helical" evidence="2">
    <location>
        <begin position="20"/>
        <end position="38"/>
    </location>
</feature>
<feature type="region of interest" description="Disordered" evidence="1">
    <location>
        <begin position="544"/>
        <end position="654"/>
    </location>
</feature>
<feature type="compositionally biased region" description="Acidic residues" evidence="1">
    <location>
        <begin position="216"/>
        <end position="226"/>
    </location>
</feature>
<proteinExistence type="predicted"/>